<evidence type="ECO:0000256" key="1">
    <source>
        <dbReference type="SAM" id="MobiDB-lite"/>
    </source>
</evidence>
<evidence type="ECO:0000313" key="3">
    <source>
        <dbReference type="Proteomes" id="UP000198917"/>
    </source>
</evidence>
<name>A0A7Z7BF08_9HYPH</name>
<organism evidence="2 3">
    <name type="scientific">Agrobacterium fabrum</name>
    <dbReference type="NCBI Taxonomy" id="1176649"/>
    <lineage>
        <taxon>Bacteria</taxon>
        <taxon>Pseudomonadati</taxon>
        <taxon>Pseudomonadota</taxon>
        <taxon>Alphaproteobacteria</taxon>
        <taxon>Hyphomicrobiales</taxon>
        <taxon>Rhizobiaceae</taxon>
        <taxon>Rhizobium/Agrobacterium group</taxon>
        <taxon>Agrobacterium</taxon>
        <taxon>Agrobacterium tumefaciens complex</taxon>
    </lineage>
</organism>
<dbReference type="AlphaFoldDB" id="A0A7Z7BF08"/>
<comment type="caution">
    <text evidence="2">The sequence shown here is derived from an EMBL/GenBank/DDBJ whole genome shotgun (WGS) entry which is preliminary data.</text>
</comment>
<dbReference type="Proteomes" id="UP000198917">
    <property type="component" value="Unassembled WGS sequence"/>
</dbReference>
<reference evidence="2 3" key="1">
    <citation type="submission" date="2016-10" db="EMBL/GenBank/DDBJ databases">
        <authorList>
            <person name="Varghese N."/>
            <person name="Submissions S."/>
        </authorList>
    </citation>
    <scope>NUCLEOTIDE SEQUENCE [LARGE SCALE GENOMIC DNA]</scope>
    <source>
        <strain evidence="2 3">PDC82</strain>
    </source>
</reference>
<gene>
    <name evidence="2" type="ORF">SAMN05428983_0075</name>
</gene>
<sequence>MLCSVLGPFEFQRMIENGTERAMNRGCFVVCRWRDQERMTMSVIMKADASASHRPHSCACHRNLADVRLRGEGSPLSPRTWAGWIPVTSTGMRAGEAGQPLLSSQPRKPSRSSSNFASCPASSSLFSSRRTKILNMAPPAAFMNQTEQERRPWKPRSTKVIAAQLSFLM</sequence>
<feature type="region of interest" description="Disordered" evidence="1">
    <location>
        <begin position="95"/>
        <end position="122"/>
    </location>
</feature>
<feature type="compositionally biased region" description="Low complexity" evidence="1">
    <location>
        <begin position="99"/>
        <end position="122"/>
    </location>
</feature>
<accession>A0A7Z7BF08</accession>
<evidence type="ECO:0000313" key="2">
    <source>
        <dbReference type="EMBL" id="SDJ08540.1"/>
    </source>
</evidence>
<proteinExistence type="predicted"/>
<protein>
    <submittedName>
        <fullName evidence="2">Uncharacterized protein</fullName>
    </submittedName>
</protein>
<dbReference type="EMBL" id="FNEW01000001">
    <property type="protein sequence ID" value="SDJ08540.1"/>
    <property type="molecule type" value="Genomic_DNA"/>
</dbReference>